<keyword evidence="1" id="KW-0175">Coiled coil</keyword>
<accession>A0AA86VTJ8</accession>
<reference evidence="2" key="1">
    <citation type="submission" date="2023-10" db="EMBL/GenBank/DDBJ databases">
        <authorList>
            <person name="Domelevo Entfellner J.-B."/>
        </authorList>
    </citation>
    <scope>NUCLEOTIDE SEQUENCE</scope>
</reference>
<dbReference type="PANTHER" id="PTHR37226:SF4">
    <property type="entry name" value="GOLGIN FAMILY A PROTEIN"/>
    <property type="match status" value="1"/>
</dbReference>
<keyword evidence="3" id="KW-1185">Reference proteome</keyword>
<feature type="coiled-coil region" evidence="1">
    <location>
        <begin position="282"/>
        <end position="312"/>
    </location>
</feature>
<dbReference type="Proteomes" id="UP001189624">
    <property type="component" value="Chromosome 7"/>
</dbReference>
<evidence type="ECO:0000256" key="1">
    <source>
        <dbReference type="SAM" id="Coils"/>
    </source>
</evidence>
<dbReference type="Gramene" id="rna-AYBTSS11_LOCUS21491">
    <property type="protein sequence ID" value="CAJ1968021.1"/>
    <property type="gene ID" value="gene-AYBTSS11_LOCUS21491"/>
</dbReference>
<organism evidence="2 3">
    <name type="scientific">Sphenostylis stenocarpa</name>
    <dbReference type="NCBI Taxonomy" id="92480"/>
    <lineage>
        <taxon>Eukaryota</taxon>
        <taxon>Viridiplantae</taxon>
        <taxon>Streptophyta</taxon>
        <taxon>Embryophyta</taxon>
        <taxon>Tracheophyta</taxon>
        <taxon>Spermatophyta</taxon>
        <taxon>Magnoliopsida</taxon>
        <taxon>eudicotyledons</taxon>
        <taxon>Gunneridae</taxon>
        <taxon>Pentapetalae</taxon>
        <taxon>rosids</taxon>
        <taxon>fabids</taxon>
        <taxon>Fabales</taxon>
        <taxon>Fabaceae</taxon>
        <taxon>Papilionoideae</taxon>
        <taxon>50 kb inversion clade</taxon>
        <taxon>NPAAA clade</taxon>
        <taxon>indigoferoid/millettioid clade</taxon>
        <taxon>Phaseoleae</taxon>
        <taxon>Sphenostylis</taxon>
    </lineage>
</organism>
<feature type="coiled-coil region" evidence="1">
    <location>
        <begin position="349"/>
        <end position="407"/>
    </location>
</feature>
<dbReference type="PANTHER" id="PTHR37226">
    <property type="entry name" value="GOLGIN FAMILY A PROTEIN"/>
    <property type="match status" value="1"/>
</dbReference>
<gene>
    <name evidence="2" type="ORF">AYBTSS11_LOCUS21491</name>
</gene>
<dbReference type="AlphaFoldDB" id="A0AA86VTJ8"/>
<name>A0AA86VTJ8_9FABA</name>
<evidence type="ECO:0000313" key="3">
    <source>
        <dbReference type="Proteomes" id="UP001189624"/>
    </source>
</evidence>
<dbReference type="EMBL" id="OY731404">
    <property type="protein sequence ID" value="CAJ1968021.1"/>
    <property type="molecule type" value="Genomic_DNA"/>
</dbReference>
<protein>
    <submittedName>
        <fullName evidence="2">Uncharacterized protein</fullName>
    </submittedName>
</protein>
<proteinExistence type="predicted"/>
<evidence type="ECO:0000313" key="2">
    <source>
        <dbReference type="EMBL" id="CAJ1968021.1"/>
    </source>
</evidence>
<sequence>MEEPISQMVSQAENRISQMVSQAENRISQMVIQSEETRVPVPSVVNTGFLSVQLFVTLAVSLLLFCNPCDPYGADQEKDRGIGNFLICDSLTGKIKKSISRRVRSNFEEVKDMKEQIMQESSTQAGKEIEERIGQGWVTRAIKDMVTQAGKEIEERIGQELVPGAIKDMVTQAGKEIEEHIGQELVPGAIKDMVTQAGKEIEERIVQELVPQAIKKMEEFIFKWLVALRGKKLEYGNGEVVIIGAKSGTTVAGNLLLNQWKSAGLSAEGEVAAGVASVEALEADWKQEGKRLREEVKQLRSLVEEKDEKIREMEVGMMEKNSEKEWELMGTKLLVEQMKEERARRDEAVEKWKKLYLEIKTELDELIQRTYDGDGLYWKAEENDIQMENLRKELQEKEEREKIMDLIMQGGSGGKLQLEPPVMQHLPLHFLLVVHRSL</sequence>